<dbReference type="InterPro" id="IPR023214">
    <property type="entry name" value="HAD_sf"/>
</dbReference>
<keyword evidence="8 13" id="KW-0479">Metal-binding</keyword>
<dbReference type="InterPro" id="IPR036412">
    <property type="entry name" value="HAD-like_sf"/>
</dbReference>
<evidence type="ECO:0000256" key="6">
    <source>
        <dbReference type="ARBA" id="ARBA00013078"/>
    </source>
</evidence>
<dbReference type="HAMAP" id="MF_00495">
    <property type="entry name" value="GPH_hydrolase_bact"/>
    <property type="match status" value="1"/>
</dbReference>
<dbReference type="InterPro" id="IPR006439">
    <property type="entry name" value="HAD-SF_hydro_IA"/>
</dbReference>
<dbReference type="SFLD" id="SFLDG01135">
    <property type="entry name" value="C1.5.6:_HAD__Beta-PGM__Phospha"/>
    <property type="match status" value="1"/>
</dbReference>
<keyword evidence="9 13" id="KW-0378">Hydrolase</keyword>
<feature type="binding site" evidence="13">
    <location>
        <position position="9"/>
    </location>
    <ligand>
        <name>Mg(2+)</name>
        <dbReference type="ChEBI" id="CHEBI:18420"/>
    </ligand>
</feature>
<dbReference type="EMBL" id="FQXE01000003">
    <property type="protein sequence ID" value="SHH46872.1"/>
    <property type="molecule type" value="Genomic_DNA"/>
</dbReference>
<evidence type="ECO:0000256" key="4">
    <source>
        <dbReference type="ARBA" id="ARBA00006171"/>
    </source>
</evidence>
<name>A0A1M5T824_9BURK</name>
<comment type="subunit">
    <text evidence="5">Homotrimer.</text>
</comment>
<dbReference type="InterPro" id="IPR037512">
    <property type="entry name" value="PGPase_prok"/>
</dbReference>
<dbReference type="EC" id="3.1.3.18" evidence="6 13"/>
<dbReference type="OrthoDB" id="9807630at2"/>
<dbReference type="SFLD" id="SFLDG01129">
    <property type="entry name" value="C1.5:_HAD__Beta-PGM__Phosphata"/>
    <property type="match status" value="1"/>
</dbReference>
<feature type="binding site" evidence="13">
    <location>
        <position position="11"/>
    </location>
    <ligand>
        <name>Mg(2+)</name>
        <dbReference type="ChEBI" id="CHEBI:18420"/>
    </ligand>
</feature>
<evidence type="ECO:0000313" key="14">
    <source>
        <dbReference type="EMBL" id="SHH46872.1"/>
    </source>
</evidence>
<evidence type="ECO:0000313" key="15">
    <source>
        <dbReference type="Proteomes" id="UP000184226"/>
    </source>
</evidence>
<dbReference type="GO" id="GO:0006281">
    <property type="term" value="P:DNA repair"/>
    <property type="evidence" value="ECO:0007669"/>
    <property type="project" value="TreeGrafter"/>
</dbReference>
<evidence type="ECO:0000256" key="3">
    <source>
        <dbReference type="ARBA" id="ARBA00004818"/>
    </source>
</evidence>
<protein>
    <recommendedName>
        <fullName evidence="6 13">Phosphoglycolate phosphatase</fullName>
        <shortName evidence="13">PGP</shortName>
        <shortName evidence="13">PGPase</shortName>
        <ecNumber evidence="6 13">3.1.3.18</ecNumber>
    </recommendedName>
</protein>
<dbReference type="SUPFAM" id="SSF56784">
    <property type="entry name" value="HAD-like"/>
    <property type="match status" value="1"/>
</dbReference>
<evidence type="ECO:0000256" key="9">
    <source>
        <dbReference type="ARBA" id="ARBA00022801"/>
    </source>
</evidence>
<evidence type="ECO:0000256" key="1">
    <source>
        <dbReference type="ARBA" id="ARBA00000830"/>
    </source>
</evidence>
<evidence type="ECO:0000256" key="12">
    <source>
        <dbReference type="ARBA" id="ARBA00059247"/>
    </source>
</evidence>
<dbReference type="Gene3D" id="1.10.150.240">
    <property type="entry name" value="Putative phosphatase, domain 2"/>
    <property type="match status" value="1"/>
</dbReference>
<gene>
    <name evidence="14" type="ORF">SAMN04488135_103296</name>
</gene>
<dbReference type="GO" id="GO:0008967">
    <property type="term" value="F:phosphoglycolate phosphatase activity"/>
    <property type="evidence" value="ECO:0007669"/>
    <property type="project" value="UniProtKB-UniRule"/>
</dbReference>
<dbReference type="NCBIfam" id="TIGR01549">
    <property type="entry name" value="HAD-SF-IA-v1"/>
    <property type="match status" value="1"/>
</dbReference>
<dbReference type="GO" id="GO:0046872">
    <property type="term" value="F:metal ion binding"/>
    <property type="evidence" value="ECO:0007669"/>
    <property type="project" value="UniProtKB-KW"/>
</dbReference>
<dbReference type="Proteomes" id="UP000184226">
    <property type="component" value="Unassembled WGS sequence"/>
</dbReference>
<dbReference type="GO" id="GO:0019253">
    <property type="term" value="P:reductive pentose-phosphate cycle"/>
    <property type="evidence" value="ECO:0007669"/>
    <property type="project" value="UniProtKB-KW"/>
</dbReference>
<dbReference type="RefSeq" id="WP_073102462.1">
    <property type="nucleotide sequence ID" value="NZ_FQXE01000003.1"/>
</dbReference>
<evidence type="ECO:0000256" key="7">
    <source>
        <dbReference type="ARBA" id="ARBA00022567"/>
    </source>
</evidence>
<evidence type="ECO:0000256" key="13">
    <source>
        <dbReference type="HAMAP-Rule" id="MF_00495"/>
    </source>
</evidence>
<evidence type="ECO:0000256" key="5">
    <source>
        <dbReference type="ARBA" id="ARBA00011233"/>
    </source>
</evidence>
<dbReference type="NCBIfam" id="TIGR01449">
    <property type="entry name" value="PGP_bact"/>
    <property type="match status" value="1"/>
</dbReference>
<dbReference type="InterPro" id="IPR041492">
    <property type="entry name" value="HAD_2"/>
</dbReference>
<dbReference type="GO" id="GO:0005829">
    <property type="term" value="C:cytosol"/>
    <property type="evidence" value="ECO:0007669"/>
    <property type="project" value="TreeGrafter"/>
</dbReference>
<comment type="similarity">
    <text evidence="4 13">Belongs to the HAD-like hydrolase superfamily. CbbY/CbbZ/Gph/YieH family.</text>
</comment>
<comment type="catalytic activity">
    <reaction evidence="1 13">
        <text>2-phosphoglycolate + H2O = glycolate + phosphate</text>
        <dbReference type="Rhea" id="RHEA:14369"/>
        <dbReference type="ChEBI" id="CHEBI:15377"/>
        <dbReference type="ChEBI" id="CHEBI:29805"/>
        <dbReference type="ChEBI" id="CHEBI:43474"/>
        <dbReference type="ChEBI" id="CHEBI:58033"/>
        <dbReference type="EC" id="3.1.3.18"/>
    </reaction>
</comment>
<keyword evidence="10 13" id="KW-0460">Magnesium</keyword>
<dbReference type="NCBIfam" id="NF009695">
    <property type="entry name" value="PRK13222.1-2"/>
    <property type="match status" value="1"/>
</dbReference>
<evidence type="ECO:0000256" key="8">
    <source>
        <dbReference type="ARBA" id="ARBA00022723"/>
    </source>
</evidence>
<evidence type="ECO:0000256" key="2">
    <source>
        <dbReference type="ARBA" id="ARBA00001946"/>
    </source>
</evidence>
<dbReference type="UniPathway" id="UPA00865">
    <property type="reaction ID" value="UER00834"/>
</dbReference>
<comment type="pathway">
    <text evidence="3 13">Organic acid metabolism; glycolate biosynthesis; glycolate from 2-phosphoglycolate: step 1/1.</text>
</comment>
<keyword evidence="11 13" id="KW-0119">Carbohydrate metabolism</keyword>
<dbReference type="PANTHER" id="PTHR43434:SF1">
    <property type="entry name" value="PHOSPHOGLYCOLATE PHOSPHATASE"/>
    <property type="match status" value="1"/>
</dbReference>
<proteinExistence type="inferred from homology"/>
<dbReference type="FunFam" id="3.40.50.1000:FF:000022">
    <property type="entry name" value="Phosphoglycolate phosphatase"/>
    <property type="match status" value="1"/>
</dbReference>
<evidence type="ECO:0000256" key="11">
    <source>
        <dbReference type="ARBA" id="ARBA00023277"/>
    </source>
</evidence>
<dbReference type="Gene3D" id="3.40.50.1000">
    <property type="entry name" value="HAD superfamily/HAD-like"/>
    <property type="match status" value="1"/>
</dbReference>
<keyword evidence="7" id="KW-0113">Calvin cycle</keyword>
<dbReference type="NCBIfam" id="TIGR01509">
    <property type="entry name" value="HAD-SF-IA-v3"/>
    <property type="match status" value="1"/>
</dbReference>
<dbReference type="InterPro" id="IPR050155">
    <property type="entry name" value="HAD-like_hydrolase_sf"/>
</dbReference>
<sequence>MPFAAVLLDLDGTLLDTIPDLANASNGMRLELGLPPLSRETIASYVGKGTENLVLRTLSNNPDGSTPDAGDVRQGLEIFGRHYHAVNGDQAVLYPGVVEGLNAFKAAGLRMAVVTNKPTEFTLPLLARSGIAGFFEHIVCGDTCERKKPDPMPLLHACELLRVDPAQVLAIGDSVNDALAARAANMAVLAVPYGYNEGMDVRTLEVDDIVMSIKEAARWALRNHTNNEP</sequence>
<dbReference type="PANTHER" id="PTHR43434">
    <property type="entry name" value="PHOSPHOGLYCOLATE PHOSPHATASE"/>
    <property type="match status" value="1"/>
</dbReference>
<reference evidence="14 15" key="1">
    <citation type="submission" date="2016-11" db="EMBL/GenBank/DDBJ databases">
        <authorList>
            <person name="Jaros S."/>
            <person name="Januszkiewicz K."/>
            <person name="Wedrychowicz H."/>
        </authorList>
    </citation>
    <scope>NUCLEOTIDE SEQUENCE [LARGE SCALE GENOMIC DNA]</scope>
    <source>
        <strain evidence="14 15">CGMCC 1.10190</strain>
    </source>
</reference>
<feature type="binding site" evidence="13">
    <location>
        <position position="173"/>
    </location>
    <ligand>
        <name>Mg(2+)</name>
        <dbReference type="ChEBI" id="CHEBI:18420"/>
    </ligand>
</feature>
<dbReference type="PRINTS" id="PR00413">
    <property type="entry name" value="HADHALOGNASE"/>
</dbReference>
<dbReference type="Pfam" id="PF13419">
    <property type="entry name" value="HAD_2"/>
    <property type="match status" value="1"/>
</dbReference>
<comment type="function">
    <text evidence="12 13">Specifically catalyzes the dephosphorylation of 2-phosphoglycolate. Is involved in the dissimilation of the intracellular 2-phosphoglycolate formed during the DNA repair of 3'-phosphoglycolate ends, a major class of DNA lesions induced by oxidative stress.</text>
</comment>
<dbReference type="SFLD" id="SFLDS00003">
    <property type="entry name" value="Haloacid_Dehalogenase"/>
    <property type="match status" value="1"/>
</dbReference>
<evidence type="ECO:0000256" key="10">
    <source>
        <dbReference type="ARBA" id="ARBA00022842"/>
    </source>
</evidence>
<organism evidence="14 15">
    <name type="scientific">Pollutimonas bauzanensis</name>
    <dbReference type="NCBI Taxonomy" id="658167"/>
    <lineage>
        <taxon>Bacteria</taxon>
        <taxon>Pseudomonadati</taxon>
        <taxon>Pseudomonadota</taxon>
        <taxon>Betaproteobacteria</taxon>
        <taxon>Burkholderiales</taxon>
        <taxon>Alcaligenaceae</taxon>
        <taxon>Pollutimonas</taxon>
    </lineage>
</organism>
<dbReference type="STRING" id="658167.SAMN04488135_103296"/>
<accession>A0A1M5T824</accession>
<keyword evidence="15" id="KW-1185">Reference proteome</keyword>
<comment type="cofactor">
    <cofactor evidence="2 13">
        <name>Mg(2+)</name>
        <dbReference type="ChEBI" id="CHEBI:18420"/>
    </cofactor>
</comment>
<dbReference type="GO" id="GO:0046295">
    <property type="term" value="P:glycolate biosynthetic process"/>
    <property type="evidence" value="ECO:0007669"/>
    <property type="project" value="UniProtKB-UniRule"/>
</dbReference>
<dbReference type="AlphaFoldDB" id="A0A1M5T824"/>
<feature type="active site" description="Nucleophile" evidence="13">
    <location>
        <position position="9"/>
    </location>
</feature>
<dbReference type="InterPro" id="IPR023198">
    <property type="entry name" value="PGP-like_dom2"/>
</dbReference>